<dbReference type="GO" id="GO:0016787">
    <property type="term" value="F:hydrolase activity"/>
    <property type="evidence" value="ECO:0007669"/>
    <property type="project" value="UniProtKB-KW"/>
</dbReference>
<gene>
    <name evidence="1" type="ORF">L3556_15245</name>
</gene>
<organism evidence="1 2">
    <name type="scientific">Candidatus Synechococcus calcipolaris G9</name>
    <dbReference type="NCBI Taxonomy" id="1497997"/>
    <lineage>
        <taxon>Bacteria</taxon>
        <taxon>Bacillati</taxon>
        <taxon>Cyanobacteriota</taxon>
        <taxon>Cyanophyceae</taxon>
        <taxon>Synechococcales</taxon>
        <taxon>Synechococcaceae</taxon>
        <taxon>Synechococcus</taxon>
    </lineage>
</organism>
<dbReference type="EMBL" id="JAKKUT010000008">
    <property type="protein sequence ID" value="MDG2992273.1"/>
    <property type="molecule type" value="Genomic_DNA"/>
</dbReference>
<keyword evidence="2" id="KW-1185">Reference proteome</keyword>
<name>A0ABT6F351_9SYNE</name>
<accession>A0ABT6F351</accession>
<dbReference type="InterPro" id="IPR023346">
    <property type="entry name" value="Lysozyme-like_dom_sf"/>
</dbReference>
<keyword evidence="1" id="KW-0378">Hydrolase</keyword>
<comment type="caution">
    <text evidence="1">The sequence shown here is derived from an EMBL/GenBank/DDBJ whole genome shotgun (WGS) entry which is preliminary data.</text>
</comment>
<dbReference type="RefSeq" id="WP_277868191.1">
    <property type="nucleotide sequence ID" value="NZ_JAKKUT010000008.1"/>
</dbReference>
<dbReference type="Proteomes" id="UP001154265">
    <property type="component" value="Unassembled WGS sequence"/>
</dbReference>
<proteinExistence type="predicted"/>
<dbReference type="SUPFAM" id="SSF53955">
    <property type="entry name" value="Lysozyme-like"/>
    <property type="match status" value="1"/>
</dbReference>
<evidence type="ECO:0000313" key="2">
    <source>
        <dbReference type="Proteomes" id="UP001154265"/>
    </source>
</evidence>
<evidence type="ECO:0000313" key="1">
    <source>
        <dbReference type="EMBL" id="MDG2992273.1"/>
    </source>
</evidence>
<reference evidence="1" key="1">
    <citation type="journal article" date="2022" name="Genome Biol. Evol.">
        <title>A New Gene Family Diagnostic for Intracellular Biomineralization of Amorphous Ca Carbonates by Cyanobacteria.</title>
        <authorList>
            <person name="Benzerara K."/>
            <person name="Duprat E."/>
            <person name="Bitard-Feildel T."/>
            <person name="Caumes G."/>
            <person name="Cassier-Chauvat C."/>
            <person name="Chauvat F."/>
            <person name="Dezi M."/>
            <person name="Diop S.I."/>
            <person name="Gaschignard G."/>
            <person name="Gorgen S."/>
            <person name="Gugger M."/>
            <person name="Lopez-Garcia P."/>
            <person name="Millet M."/>
            <person name="Skouri-Panet F."/>
            <person name="Moreira D."/>
            <person name="Callebaut I."/>
        </authorList>
    </citation>
    <scope>NUCLEOTIDE SEQUENCE</scope>
    <source>
        <strain evidence="1">G9</strain>
    </source>
</reference>
<reference evidence="1" key="2">
    <citation type="submission" date="2022-01" db="EMBL/GenBank/DDBJ databases">
        <authorList>
            <person name="Zivanovic Y."/>
            <person name="Moreira D."/>
            <person name="Lopez-Garcia P."/>
        </authorList>
    </citation>
    <scope>NUCLEOTIDE SEQUENCE</scope>
    <source>
        <strain evidence="1">G9</strain>
    </source>
</reference>
<sequence>MLRFLKNLMVLTLTGAIAGHIWFQNRPEARHWLPWRDGEVAPLVMDGGDPYLRALMRTISASEANDANPYTILYGGEHIQNLERHPDRCIPIRWGPNVGQCTTAAGRYQFLTTTWEEKAQFYHPQPPQWFGQTYSFQPEYQDRVVYAWLKDSQAWGVDISTLLRQGEIQAVLELLSGTWTSLGYGIENNLITPSLGRIYQTMLEEELSSAQSRQSSLIPPPQP</sequence>
<dbReference type="Gene3D" id="1.10.530.10">
    <property type="match status" value="1"/>
</dbReference>
<protein>
    <submittedName>
        <fullName evidence="1">Glycoside hydrolase family protein</fullName>
    </submittedName>
</protein>